<keyword evidence="1" id="KW-1133">Transmembrane helix</keyword>
<reference evidence="2" key="1">
    <citation type="submission" date="2021-01" db="EMBL/GenBank/DDBJ databases">
        <title>Whole genome shotgun sequence of Actinocatenispora rupis NBRC 107355.</title>
        <authorList>
            <person name="Komaki H."/>
            <person name="Tamura T."/>
        </authorList>
    </citation>
    <scope>NUCLEOTIDE SEQUENCE</scope>
    <source>
        <strain evidence="2">NBRC 107355</strain>
    </source>
</reference>
<evidence type="ECO:0000256" key="1">
    <source>
        <dbReference type="SAM" id="Phobius"/>
    </source>
</evidence>
<keyword evidence="1" id="KW-0812">Transmembrane</keyword>
<accession>A0A8J3J1V5</accession>
<proteinExistence type="predicted"/>
<keyword evidence="3" id="KW-1185">Reference proteome</keyword>
<evidence type="ECO:0000313" key="2">
    <source>
        <dbReference type="EMBL" id="GID10472.1"/>
    </source>
</evidence>
<gene>
    <name evidence="2" type="ORF">Aru02nite_13610</name>
</gene>
<sequence length="133" mass="14421">MVLDAADGDIDALALACLLIAVPLLVVVAIEQAARALLTPVAVLVRYVADLPRPVEITVRGRRRWAESMVLAPDPAAARRICFAVAAHLGAGRDLGDPRFQQWLAEAGGRFVPDRRVRLLRRLVRGLRGTARA</sequence>
<evidence type="ECO:0000313" key="3">
    <source>
        <dbReference type="Proteomes" id="UP000612808"/>
    </source>
</evidence>
<comment type="caution">
    <text evidence="2">The sequence shown here is derived from an EMBL/GenBank/DDBJ whole genome shotgun (WGS) entry which is preliminary data.</text>
</comment>
<name>A0A8J3J1V5_9ACTN</name>
<keyword evidence="1" id="KW-0472">Membrane</keyword>
<organism evidence="2 3">
    <name type="scientific">Actinocatenispora rupis</name>
    <dbReference type="NCBI Taxonomy" id="519421"/>
    <lineage>
        <taxon>Bacteria</taxon>
        <taxon>Bacillati</taxon>
        <taxon>Actinomycetota</taxon>
        <taxon>Actinomycetes</taxon>
        <taxon>Micromonosporales</taxon>
        <taxon>Micromonosporaceae</taxon>
        <taxon>Actinocatenispora</taxon>
    </lineage>
</organism>
<dbReference type="Proteomes" id="UP000612808">
    <property type="component" value="Unassembled WGS sequence"/>
</dbReference>
<dbReference type="AlphaFoldDB" id="A0A8J3J1V5"/>
<dbReference type="EMBL" id="BOMB01000008">
    <property type="protein sequence ID" value="GID10472.1"/>
    <property type="molecule type" value="Genomic_DNA"/>
</dbReference>
<protein>
    <submittedName>
        <fullName evidence="2">Uncharacterized protein</fullName>
    </submittedName>
</protein>
<feature type="transmembrane region" description="Helical" evidence="1">
    <location>
        <begin position="12"/>
        <end position="30"/>
    </location>
</feature>